<reference evidence="10 11" key="1">
    <citation type="submission" date="2024-01" db="EMBL/GenBank/DDBJ databases">
        <title>Novel species of the genus Luteimonas isolated from rivers.</title>
        <authorList>
            <person name="Lu H."/>
        </authorList>
    </citation>
    <scope>NUCLEOTIDE SEQUENCE [LARGE SCALE GENOMIC DNA]</scope>
    <source>
        <strain evidence="10 11">FXH3W</strain>
    </source>
</reference>
<dbReference type="EC" id="1.1.1.25" evidence="2"/>
<comment type="catalytic activity">
    <reaction evidence="6">
        <text>shikimate + NADP(+) = 3-dehydroshikimate + NADPH + H(+)</text>
        <dbReference type="Rhea" id="RHEA:17737"/>
        <dbReference type="ChEBI" id="CHEBI:15378"/>
        <dbReference type="ChEBI" id="CHEBI:16630"/>
        <dbReference type="ChEBI" id="CHEBI:36208"/>
        <dbReference type="ChEBI" id="CHEBI:57783"/>
        <dbReference type="ChEBI" id="CHEBI:58349"/>
        <dbReference type="EC" id="1.1.1.25"/>
    </reaction>
</comment>
<dbReference type="EMBL" id="JAZHBO010000001">
    <property type="protein sequence ID" value="MEF2155100.1"/>
    <property type="molecule type" value="Genomic_DNA"/>
</dbReference>
<keyword evidence="5" id="KW-0028">Amino-acid biosynthesis</keyword>
<name>A0ABU7UXE9_9GAMM</name>
<dbReference type="InterPro" id="IPR013708">
    <property type="entry name" value="Shikimate_DH-bd_N"/>
</dbReference>
<evidence type="ECO:0000313" key="10">
    <source>
        <dbReference type="EMBL" id="MEF2155100.1"/>
    </source>
</evidence>
<dbReference type="Pfam" id="PF01488">
    <property type="entry name" value="Shikimate_DH"/>
    <property type="match status" value="1"/>
</dbReference>
<keyword evidence="3" id="KW-0521">NADP</keyword>
<evidence type="ECO:0000259" key="9">
    <source>
        <dbReference type="Pfam" id="PF18317"/>
    </source>
</evidence>
<protein>
    <recommendedName>
        <fullName evidence="2">shikimate dehydrogenase (NADP(+))</fullName>
        <ecNumber evidence="2">1.1.1.25</ecNumber>
    </recommendedName>
</protein>
<evidence type="ECO:0000256" key="1">
    <source>
        <dbReference type="ARBA" id="ARBA00004871"/>
    </source>
</evidence>
<keyword evidence="4 10" id="KW-0560">Oxidoreductase</keyword>
<evidence type="ECO:0000259" key="7">
    <source>
        <dbReference type="Pfam" id="PF01488"/>
    </source>
</evidence>
<dbReference type="Gene3D" id="3.40.50.720">
    <property type="entry name" value="NAD(P)-binding Rossmann-like Domain"/>
    <property type="match status" value="1"/>
</dbReference>
<dbReference type="NCBIfam" id="NF001310">
    <property type="entry name" value="PRK00258.1-2"/>
    <property type="match status" value="1"/>
</dbReference>
<feature type="domain" description="SDH C-terminal" evidence="9">
    <location>
        <begin position="241"/>
        <end position="269"/>
    </location>
</feature>
<keyword evidence="5" id="KW-0057">Aromatic amino acid biosynthesis</keyword>
<keyword evidence="11" id="KW-1185">Reference proteome</keyword>
<evidence type="ECO:0000256" key="2">
    <source>
        <dbReference type="ARBA" id="ARBA00012962"/>
    </source>
</evidence>
<comment type="caution">
    <text evidence="10">The sequence shown here is derived from an EMBL/GenBank/DDBJ whole genome shotgun (WGS) entry which is preliminary data.</text>
</comment>
<dbReference type="InterPro" id="IPR006151">
    <property type="entry name" value="Shikm_DH/Glu-tRNA_Rdtase"/>
</dbReference>
<dbReference type="Gene3D" id="3.40.50.10860">
    <property type="entry name" value="Leucine Dehydrogenase, chain A, domain 1"/>
    <property type="match status" value="1"/>
</dbReference>
<sequence length="275" mass="28675">MSIYAVMGSPVSHSLSPAIHRAFAAQFGQPQLHYEAIDVPAGGLAAALESFCARGGVGANITAPLKREAFGLCTLLSPTAERAGAVNTLSAMPDGGWQGDLTDGEGLIRALTGTLGQDLRDRRTLVLGAGGAAHAVVPALLEAGVGSLYLVNRSQANADALADRIGEPARVHTRRIEQLGEVGAFDLIINTATESPVTAFGLKGELIASPRTLVVDLNYGERASALRAWAAVHDVQVFVNGLPMLIEQAALSYALWNDGAMPDTAPVYASFADKY</sequence>
<evidence type="ECO:0000256" key="5">
    <source>
        <dbReference type="ARBA" id="ARBA00023141"/>
    </source>
</evidence>
<comment type="pathway">
    <text evidence="1">Metabolic intermediate biosynthesis; chorismate biosynthesis; chorismate from D-erythrose 4-phosphate and phosphoenolpyruvate: step 4/7.</text>
</comment>
<evidence type="ECO:0000259" key="8">
    <source>
        <dbReference type="Pfam" id="PF08501"/>
    </source>
</evidence>
<feature type="domain" description="Quinate/shikimate 5-dehydrogenase/glutamyl-tRNA reductase" evidence="7">
    <location>
        <begin position="117"/>
        <end position="197"/>
    </location>
</feature>
<dbReference type="InterPro" id="IPR046346">
    <property type="entry name" value="Aminoacid_DH-like_N_sf"/>
</dbReference>
<dbReference type="InterPro" id="IPR041121">
    <property type="entry name" value="SDH_C"/>
</dbReference>
<dbReference type="GO" id="GO:0004764">
    <property type="term" value="F:shikimate 3-dehydrogenase (NADP+) activity"/>
    <property type="evidence" value="ECO:0007669"/>
    <property type="project" value="UniProtKB-EC"/>
</dbReference>
<feature type="domain" description="Shikimate dehydrogenase substrate binding N-terminal" evidence="8">
    <location>
        <begin position="6"/>
        <end position="89"/>
    </location>
</feature>
<gene>
    <name evidence="10" type="primary">aroE</name>
    <name evidence="10" type="ORF">V3390_02485</name>
</gene>
<evidence type="ECO:0000313" key="11">
    <source>
        <dbReference type="Proteomes" id="UP001356170"/>
    </source>
</evidence>
<dbReference type="SUPFAM" id="SSF51735">
    <property type="entry name" value="NAD(P)-binding Rossmann-fold domains"/>
    <property type="match status" value="1"/>
</dbReference>
<evidence type="ECO:0000256" key="4">
    <source>
        <dbReference type="ARBA" id="ARBA00023002"/>
    </source>
</evidence>
<dbReference type="CDD" id="cd01065">
    <property type="entry name" value="NAD_bind_Shikimate_DH"/>
    <property type="match status" value="1"/>
</dbReference>
<dbReference type="Pfam" id="PF08501">
    <property type="entry name" value="Shikimate_dh_N"/>
    <property type="match status" value="1"/>
</dbReference>
<dbReference type="SUPFAM" id="SSF53223">
    <property type="entry name" value="Aminoacid dehydrogenase-like, N-terminal domain"/>
    <property type="match status" value="1"/>
</dbReference>
<dbReference type="Pfam" id="PF18317">
    <property type="entry name" value="SDH_C"/>
    <property type="match status" value="1"/>
</dbReference>
<organism evidence="10 11">
    <name type="scientific">Aquilutibacter rugosus</name>
    <dbReference type="NCBI Taxonomy" id="3115820"/>
    <lineage>
        <taxon>Bacteria</taxon>
        <taxon>Pseudomonadati</taxon>
        <taxon>Pseudomonadota</taxon>
        <taxon>Gammaproteobacteria</taxon>
        <taxon>Lysobacterales</taxon>
        <taxon>Lysobacteraceae</taxon>
        <taxon>Aquilutibacter</taxon>
    </lineage>
</organism>
<dbReference type="PANTHER" id="PTHR21089">
    <property type="entry name" value="SHIKIMATE DEHYDROGENASE"/>
    <property type="match status" value="1"/>
</dbReference>
<evidence type="ECO:0000256" key="3">
    <source>
        <dbReference type="ARBA" id="ARBA00022857"/>
    </source>
</evidence>
<dbReference type="PANTHER" id="PTHR21089:SF1">
    <property type="entry name" value="BIFUNCTIONAL 3-DEHYDROQUINATE DEHYDRATASE_SHIKIMATE DEHYDROGENASE, CHLOROPLASTIC"/>
    <property type="match status" value="1"/>
</dbReference>
<dbReference type="InterPro" id="IPR036291">
    <property type="entry name" value="NAD(P)-bd_dom_sf"/>
</dbReference>
<dbReference type="RefSeq" id="WP_331703227.1">
    <property type="nucleotide sequence ID" value="NZ_JAZHBO010000001.1"/>
</dbReference>
<proteinExistence type="predicted"/>
<dbReference type="InterPro" id="IPR022893">
    <property type="entry name" value="Shikimate_DH_fam"/>
</dbReference>
<dbReference type="Proteomes" id="UP001356170">
    <property type="component" value="Unassembled WGS sequence"/>
</dbReference>
<evidence type="ECO:0000256" key="6">
    <source>
        <dbReference type="ARBA" id="ARBA00049442"/>
    </source>
</evidence>
<accession>A0ABU7UXE9</accession>